<dbReference type="GO" id="GO:0005634">
    <property type="term" value="C:nucleus"/>
    <property type="evidence" value="ECO:0007669"/>
    <property type="project" value="TreeGrafter"/>
</dbReference>
<dbReference type="FunFam" id="2.60.120.430:FF:000007">
    <property type="entry name" value="FERONIA receptor-like kinase"/>
    <property type="match status" value="1"/>
</dbReference>
<keyword evidence="5" id="KW-0234">DNA repair</keyword>
<dbReference type="EMBL" id="BJWL01000023">
    <property type="protein sequence ID" value="GFZ12681.1"/>
    <property type="molecule type" value="Genomic_DNA"/>
</dbReference>
<dbReference type="Proteomes" id="UP000585474">
    <property type="component" value="Unassembled WGS sequence"/>
</dbReference>
<dbReference type="OrthoDB" id="17907at2759"/>
<gene>
    <name evidence="7" type="ORF">Acr_23g0010660</name>
</gene>
<protein>
    <submittedName>
        <fullName evidence="7">Proteasome activating protein 200</fullName>
    </submittedName>
</protein>
<dbReference type="GO" id="GO:0070628">
    <property type="term" value="F:proteasome binding"/>
    <property type="evidence" value="ECO:0007669"/>
    <property type="project" value="InterPro"/>
</dbReference>
<keyword evidence="3" id="KW-0677">Repeat</keyword>
<dbReference type="GO" id="GO:0016504">
    <property type="term" value="F:peptidase activator activity"/>
    <property type="evidence" value="ECO:0007669"/>
    <property type="project" value="InterPro"/>
</dbReference>
<sequence length="2481" mass="277290">MIVSFHDEISMCFVKAKSELSLEDVAALVELGLELFRMSHDKLYAQLLFLKPLHWYFVLMDCRNTGPEGWRLRQRHFETLTSLVRSCRRFFPPGSASEIWSEFGSLLENPWHNSSFEGAGFVRLFLPTNMDNQDFFSLCNIRNWFKTCIDQWDSVPNCHFWNFQWAAVTARVIKNYNFIDWESFLPMLFTKYLNMFEVPVANGNGSYPFSVDVPRYTRFLFSNKVVTPAKAVAKSIVHLLKPGSSAQQHFEHLVNLLEQYYHPSNGGRWTYSLERFLLYLVTAFQKRLQHEQQNGDDSMQAELCLGPPERASFVNAMLKFIDRGQYSKNEHLSETVAAATSILSYVEPSLVLPFLASRFHMALETTDMIQLRDPIKDYDLSLSKKNVHSSVLVSSPYILMSNIVPIQMTATHQLKAAVTSVAFAGRSLFLTSLSSSLVKPDDVGGADGFIDLLMISLSNALLGMDANDPPKTLATMQLIGSIFSNIATLDDSMDELSLMSTIHFSEWLDEFLCRLFSLLLHLEPSSVLNEGPHSSATSGTFLVDDGPYYFCMLEILLGRLSKPLYDQALRKISKFVKTNILPGAIAEVGLLCCACVHSNPEEAVVHLIEPVLLSVISSLKGTPSTGFGGGGISEASVSSKVKPTLSPALETAIDYQLKVLSVAISYGGPALLHYKDQFKEAIVSSFESPSWKVNGAGDHVLRSLLGSLVLYYPIDQYKCTLHHPAAAALEEWISAKDYFDDKPFVGPKWHVPSDEEIQFANELINLHFKSALDDLLRICQTKIHSDSGNEKEHLKVTLLRLDSSLQGVSSCLPDFKPSSRNEMVDDPAHIPFLIAGATGANVGSVELREKAAEIVHVACKYLLEEKSDDSILMLLIIRIMDALGNYGGSEYDEWSNHRQAWKLESAAIIEPPINFIVLSHSRGKRRPRWALIDKAYMHSTWRSSQSSYHLFRTSGNISPSDYAMLLMDDLLNLSLHNYETVRMFKLTLRLAGKALLKMMKRWPLMISKCVLSLTENLQNPNSLEYAVLGSCAVLSSQTVLKHLTTDSKAFSSFILGILSSSHHESLKAQKAINELFVKYNIHFGGVSRSILRMSGILSDGSDFADLVSQISCMSFESTNLHWRYNLMANRVLLLLAMASRNDPNLSSKILSETAGHFLKNLKSQLPQTRILAISALNTLLKESPYKMSAEEQPDASGDFQGYKSSLEGALSKIFQEEGFFCETLNSLSHIHIVADNESTASRGNHGNSSFQSLADKSITRFYFDFSSSWPRTPNWISLLGSDTFYSNFARIFKRLCQECGMPVLSALKSALEEFVNAKERSKQCVAAEALAGVLHSDVNGLLEAWDSWMMVQLQNVILAPSVESIPEWAACIRYSVTGKGKYGTSVPVLRQKILNCLATPLPPTVTTTVVAKRFTFLSAALIEVSPPRMPVEEIQLHNKLLEELLGNMTHSSAQVREAIGVTLSVTCSNIRLHTTFTNYHLYGGDDYIVEERSWDQFLIERASELVMSIQNASQSDKMEIPTEITPDIGLVNGDSQDDVKWMETLFHFIISSLKSGRSSYLLDVIVALLYPVISLQETSNKDLSTLAKAAFELLKWRIFWEPHLQKAVREHAAAVLAGLMKGGDGNLAEDFRGRAYRDANAIQKKRKQRNLGSGQSVASIHGAVLALAACVLSAPYDMPSWLPEHVTLLAHFVGEPSPVKSTVTKAVAEFRRTHADTWNFQKDSFTEEQLEVEHFVIVTAEGGFCRLSYLWWCYGGGNLRHGVVDPSRRKDIPSRHKPAFLGSNASFGCRAEQCKKAYLLQECIDPYLCVLFATWNLTHHFFSSHENQHPHFGFSHMTILASNSIESTSSDPKTLALSCGNKDDGTDSDWRKWESDSKYLPSSSDKSVEAVVQFQDTSLSSQMPYMNAVAGGITLLNNFSASIATQSLTQAYIMKEFSFASLDSDSFSVTFKPSDKHNRSFAFVNGIEVISSPSLSDSASMVGFDDKPLDTSSSNLEIIAATGVTSQAENNVTIQYKTFSAAIAPVDVYRTSRQMGLDGNVTRKFNLTWAFQVDVNFTKNARLHFCEYQLSHINEGVFNIYLNNQIMMAAADEIAWSWWKGIPIYKNCASYEPEGPGDEMLWLALWPDNMMRPKYLDAILNGLEIFKLKFELGCKKNYTTALIGGAAGRALAFAFVAAAFFGYKQKKRLSVRARVALPFHQMLLPTAANSPYRRYRRPPRISTESNKIGGVGGFGKVYEDQNRDAFEAKAQAPVSLIGFCEDNGEMILVYDYMRHGTLREHVYKGNKTTLSWKQRLEICIGAARGLHYHHNGAKYTIIHWDVKTTNILLDDKWVANVSDFDLSKTSPNMNNQGGHVSTVMKGSFGYLDPEWPGLNPSLPKEQVSLDDWALQHQKKGNLEDIIDPPQGKDKPRVLEKMQEKPEGSSLKPASGSHVDYDHPEEEIDHNSFLAMHQSTLSLGSEQGDEVGNDDIFWQIVHLKGR</sequence>
<dbReference type="GO" id="GO:0006281">
    <property type="term" value="P:DNA repair"/>
    <property type="evidence" value="ECO:0007669"/>
    <property type="project" value="UniProtKB-KW"/>
</dbReference>
<dbReference type="SUPFAM" id="SSF48371">
    <property type="entry name" value="ARM repeat"/>
    <property type="match status" value="1"/>
</dbReference>
<dbReference type="InterPro" id="IPR011009">
    <property type="entry name" value="Kinase-like_dom_sf"/>
</dbReference>
<name>A0A7J0GPG5_9ERIC</name>
<evidence type="ECO:0000313" key="8">
    <source>
        <dbReference type="Proteomes" id="UP000585474"/>
    </source>
</evidence>
<evidence type="ECO:0000256" key="5">
    <source>
        <dbReference type="ARBA" id="ARBA00023204"/>
    </source>
</evidence>
<comment type="subcellular location">
    <subcellularLocation>
        <location evidence="1">Membrane</location>
        <topology evidence="1">Single-pass membrane protein</topology>
    </subcellularLocation>
</comment>
<dbReference type="InterPro" id="IPR021843">
    <property type="entry name" value="PSME4_C"/>
</dbReference>
<dbReference type="PANTHER" id="PTHR32170:SF3">
    <property type="entry name" value="PROTEASOME ACTIVATOR COMPLEX SUBUNIT 4"/>
    <property type="match status" value="1"/>
</dbReference>
<comment type="caution">
    <text evidence="7">The sequence shown here is derived from an EMBL/GenBank/DDBJ whole genome shotgun (WGS) entry which is preliminary data.</text>
</comment>
<evidence type="ECO:0000259" key="6">
    <source>
        <dbReference type="PROSITE" id="PS50011"/>
    </source>
</evidence>
<dbReference type="GO" id="GO:0004672">
    <property type="term" value="F:protein kinase activity"/>
    <property type="evidence" value="ECO:0007669"/>
    <property type="project" value="InterPro"/>
</dbReference>
<evidence type="ECO:0000256" key="4">
    <source>
        <dbReference type="ARBA" id="ARBA00022763"/>
    </source>
</evidence>
<keyword evidence="8" id="KW-1185">Reference proteome</keyword>
<organism evidence="7 8">
    <name type="scientific">Actinidia rufa</name>
    <dbReference type="NCBI Taxonomy" id="165716"/>
    <lineage>
        <taxon>Eukaryota</taxon>
        <taxon>Viridiplantae</taxon>
        <taxon>Streptophyta</taxon>
        <taxon>Embryophyta</taxon>
        <taxon>Tracheophyta</taxon>
        <taxon>Spermatophyta</taxon>
        <taxon>Magnoliopsida</taxon>
        <taxon>eudicotyledons</taxon>
        <taxon>Gunneridae</taxon>
        <taxon>Pentapetalae</taxon>
        <taxon>asterids</taxon>
        <taxon>Ericales</taxon>
        <taxon>Actinidiaceae</taxon>
        <taxon>Actinidia</taxon>
    </lineage>
</organism>
<dbReference type="PROSITE" id="PS00108">
    <property type="entry name" value="PROTEIN_KINASE_ST"/>
    <property type="match status" value="1"/>
</dbReference>
<keyword evidence="7" id="KW-0647">Proteasome</keyword>
<keyword evidence="4" id="KW-0227">DNA damage</keyword>
<dbReference type="Gene3D" id="1.10.510.10">
    <property type="entry name" value="Transferase(Phosphotransferase) domain 1"/>
    <property type="match status" value="1"/>
</dbReference>
<evidence type="ECO:0000313" key="7">
    <source>
        <dbReference type="EMBL" id="GFZ12681.1"/>
    </source>
</evidence>
<evidence type="ECO:0000256" key="2">
    <source>
        <dbReference type="ARBA" id="ARBA00005739"/>
    </source>
</evidence>
<dbReference type="InterPro" id="IPR032430">
    <property type="entry name" value="Blm10_mid"/>
</dbReference>
<dbReference type="Pfam" id="PF12819">
    <property type="entry name" value="Malectin_like"/>
    <property type="match status" value="1"/>
</dbReference>
<dbReference type="SUPFAM" id="SSF56112">
    <property type="entry name" value="Protein kinase-like (PK-like)"/>
    <property type="match status" value="1"/>
</dbReference>
<dbReference type="PROSITE" id="PS50011">
    <property type="entry name" value="PROTEIN_KINASE_DOM"/>
    <property type="match status" value="1"/>
</dbReference>
<dbReference type="InterPro" id="IPR000719">
    <property type="entry name" value="Prot_kinase_dom"/>
</dbReference>
<accession>A0A7J0GPG5</accession>
<dbReference type="InterPro" id="IPR035309">
    <property type="entry name" value="PSME4"/>
</dbReference>
<reference evidence="7 8" key="1">
    <citation type="submission" date="2019-07" db="EMBL/GenBank/DDBJ databases">
        <title>De Novo Assembly of kiwifruit Actinidia rufa.</title>
        <authorList>
            <person name="Sugita-Konishi S."/>
            <person name="Sato K."/>
            <person name="Mori E."/>
            <person name="Abe Y."/>
            <person name="Kisaki G."/>
            <person name="Hamano K."/>
            <person name="Suezawa K."/>
            <person name="Otani M."/>
            <person name="Fukuda T."/>
            <person name="Manabe T."/>
            <person name="Gomi K."/>
            <person name="Tabuchi M."/>
            <person name="Akimitsu K."/>
            <person name="Kataoka I."/>
        </authorList>
    </citation>
    <scope>NUCLEOTIDE SEQUENCE [LARGE SCALE GENOMIC DNA]</scope>
    <source>
        <strain evidence="8">cv. Fuchu</strain>
    </source>
</reference>
<dbReference type="GO" id="GO:0005829">
    <property type="term" value="C:cytosol"/>
    <property type="evidence" value="ECO:0007669"/>
    <property type="project" value="TreeGrafter"/>
</dbReference>
<dbReference type="GO" id="GO:0016020">
    <property type="term" value="C:membrane"/>
    <property type="evidence" value="ECO:0007669"/>
    <property type="project" value="UniProtKB-SubCell"/>
</dbReference>
<dbReference type="Pfam" id="PF16507">
    <property type="entry name" value="HEAT_PSME4_mid"/>
    <property type="match status" value="2"/>
</dbReference>
<dbReference type="Pfam" id="PF11919">
    <property type="entry name" value="PSME4_C"/>
    <property type="match status" value="1"/>
</dbReference>
<comment type="similarity">
    <text evidence="2">Belongs to the BLM10 family.</text>
</comment>
<proteinExistence type="inferred from homology"/>
<dbReference type="Gene3D" id="2.60.120.430">
    <property type="entry name" value="Galactose-binding lectin"/>
    <property type="match status" value="1"/>
</dbReference>
<dbReference type="PANTHER" id="PTHR32170">
    <property type="entry name" value="PROTEASOME ACTIVATOR COMPLEX SUBUNIT 4"/>
    <property type="match status" value="1"/>
</dbReference>
<feature type="domain" description="Protein kinase" evidence="6">
    <location>
        <begin position="2156"/>
        <end position="2481"/>
    </location>
</feature>
<dbReference type="InterPro" id="IPR024788">
    <property type="entry name" value="Malectin-like_Carb-bd_dom"/>
</dbReference>
<dbReference type="InterPro" id="IPR016024">
    <property type="entry name" value="ARM-type_fold"/>
</dbReference>
<evidence type="ECO:0000256" key="1">
    <source>
        <dbReference type="ARBA" id="ARBA00004167"/>
    </source>
</evidence>
<dbReference type="GO" id="GO:0005524">
    <property type="term" value="F:ATP binding"/>
    <property type="evidence" value="ECO:0007669"/>
    <property type="project" value="InterPro"/>
</dbReference>
<dbReference type="GO" id="GO:0010499">
    <property type="term" value="P:proteasomal ubiquitin-independent protein catabolic process"/>
    <property type="evidence" value="ECO:0007669"/>
    <property type="project" value="TreeGrafter"/>
</dbReference>
<dbReference type="GO" id="GO:0000502">
    <property type="term" value="C:proteasome complex"/>
    <property type="evidence" value="ECO:0007669"/>
    <property type="project" value="UniProtKB-KW"/>
</dbReference>
<evidence type="ECO:0000256" key="3">
    <source>
        <dbReference type="ARBA" id="ARBA00022737"/>
    </source>
</evidence>
<dbReference type="SMART" id="SM00220">
    <property type="entry name" value="S_TKc"/>
    <property type="match status" value="1"/>
</dbReference>
<dbReference type="Pfam" id="PF00069">
    <property type="entry name" value="Pkinase"/>
    <property type="match status" value="1"/>
</dbReference>
<dbReference type="InterPro" id="IPR008271">
    <property type="entry name" value="Ser/Thr_kinase_AS"/>
</dbReference>